<dbReference type="InterPro" id="IPR029058">
    <property type="entry name" value="AB_hydrolase_fold"/>
</dbReference>
<feature type="domain" description="AB hydrolase-1" evidence="2">
    <location>
        <begin position="16"/>
        <end position="241"/>
    </location>
</feature>
<reference evidence="3" key="1">
    <citation type="submission" date="2022-04" db="EMBL/GenBank/DDBJ databases">
        <title>Shinella lacus sp. nov., a novel member of the genus Shinella from water.</title>
        <authorList>
            <person name="Deng Y."/>
        </authorList>
    </citation>
    <scope>NUCLEOTIDE SEQUENCE</scope>
    <source>
        <strain evidence="3">JCM 31239</strain>
    </source>
</reference>
<organism evidence="3 4">
    <name type="scientific">Shinella curvata</name>
    <dbReference type="NCBI Taxonomy" id="1817964"/>
    <lineage>
        <taxon>Bacteria</taxon>
        <taxon>Pseudomonadati</taxon>
        <taxon>Pseudomonadota</taxon>
        <taxon>Alphaproteobacteria</taxon>
        <taxon>Hyphomicrobiales</taxon>
        <taxon>Rhizobiaceae</taxon>
        <taxon>Shinella</taxon>
    </lineage>
</organism>
<evidence type="ECO:0000259" key="2">
    <source>
        <dbReference type="Pfam" id="PF00561"/>
    </source>
</evidence>
<dbReference type="PRINTS" id="PR00111">
    <property type="entry name" value="ABHYDROLASE"/>
</dbReference>
<dbReference type="PANTHER" id="PTHR43798:SF31">
    <property type="entry name" value="AB HYDROLASE SUPERFAMILY PROTEIN YCLE"/>
    <property type="match status" value="1"/>
</dbReference>
<keyword evidence="4" id="KW-1185">Reference proteome</keyword>
<evidence type="ECO:0000313" key="4">
    <source>
        <dbReference type="Proteomes" id="UP001177080"/>
    </source>
</evidence>
<evidence type="ECO:0000256" key="1">
    <source>
        <dbReference type="ARBA" id="ARBA00022801"/>
    </source>
</evidence>
<dbReference type="Gene3D" id="3.40.50.1820">
    <property type="entry name" value="alpha/beta hydrolase"/>
    <property type="match status" value="1"/>
</dbReference>
<dbReference type="InterPro" id="IPR050266">
    <property type="entry name" value="AB_hydrolase_sf"/>
</dbReference>
<comment type="caution">
    <text evidence="3">The sequence shown here is derived from an EMBL/GenBank/DDBJ whole genome shotgun (WGS) entry which is preliminary data.</text>
</comment>
<dbReference type="PANTHER" id="PTHR43798">
    <property type="entry name" value="MONOACYLGLYCEROL LIPASE"/>
    <property type="match status" value="1"/>
</dbReference>
<dbReference type="Proteomes" id="UP001177080">
    <property type="component" value="Unassembled WGS sequence"/>
</dbReference>
<dbReference type="GO" id="GO:0016787">
    <property type="term" value="F:hydrolase activity"/>
    <property type="evidence" value="ECO:0007669"/>
    <property type="project" value="UniProtKB-KW"/>
</dbReference>
<dbReference type="InterPro" id="IPR000073">
    <property type="entry name" value="AB_hydrolase_1"/>
</dbReference>
<accession>A0ABT8XMD7</accession>
<gene>
    <name evidence="3" type="ORF">GB928_027245</name>
</gene>
<dbReference type="RefSeq" id="WP_244763695.1">
    <property type="nucleotide sequence ID" value="NZ_JALJCJ010000008.1"/>
</dbReference>
<proteinExistence type="predicted"/>
<sequence length="258" mass="28337">MSKAIDCAYTLEGQGPALFLVHGIGARKTGWAKIVEQLKDQFTCISYDLRGHGDSPLPEGRFGLNDLVDDLEALRARLGIEKAHFAGHSLGGMIGPAYARRYPERVLSLGLLSTAAFRTEDDSSKVKAVVTAMRDKGIPQILDTLTARWFTDDFAAARPDVIEWRKKQVIDTDGDVFLNVFDIYAETEMSPWLHEVTAPSLVLTGELDGGCNPRLNTQIAEAMPNSELVILDGLKHAILIEASERVGPSMKAFLQKQI</sequence>
<dbReference type="SUPFAM" id="SSF53474">
    <property type="entry name" value="alpha/beta-Hydrolases"/>
    <property type="match status" value="1"/>
</dbReference>
<dbReference type="Pfam" id="PF00561">
    <property type="entry name" value="Abhydrolase_1"/>
    <property type="match status" value="1"/>
</dbReference>
<keyword evidence="1 3" id="KW-0378">Hydrolase</keyword>
<evidence type="ECO:0000313" key="3">
    <source>
        <dbReference type="EMBL" id="MDO6124884.1"/>
    </source>
</evidence>
<protein>
    <submittedName>
        <fullName evidence="3">Alpha/beta hydrolase</fullName>
    </submittedName>
</protein>
<name>A0ABT8XMD7_9HYPH</name>
<dbReference type="EMBL" id="WHSC02000017">
    <property type="protein sequence ID" value="MDO6124884.1"/>
    <property type="molecule type" value="Genomic_DNA"/>
</dbReference>